<dbReference type="FunFam" id="1.20.5.340:FF:000045">
    <property type="entry name" value="SCAR family protein"/>
    <property type="match status" value="1"/>
</dbReference>
<keyword evidence="3 6" id="KW-0963">Cytoplasm</keyword>
<feature type="region of interest" description="Disordered" evidence="7">
    <location>
        <begin position="423"/>
        <end position="461"/>
    </location>
</feature>
<dbReference type="Gene3D" id="6.10.280.150">
    <property type="match status" value="2"/>
</dbReference>
<evidence type="ECO:0000313" key="9">
    <source>
        <dbReference type="EMBL" id="KAA8517488.1"/>
    </source>
</evidence>
<dbReference type="GO" id="GO:0005856">
    <property type="term" value="C:cytoskeleton"/>
    <property type="evidence" value="ECO:0007669"/>
    <property type="project" value="UniProtKB-SubCell"/>
</dbReference>
<name>A0A5J4ZIZ9_9ASTE</name>
<feature type="region of interest" description="Disordered" evidence="7">
    <location>
        <begin position="1338"/>
        <end position="1360"/>
    </location>
</feature>
<dbReference type="InterPro" id="IPR003124">
    <property type="entry name" value="WH2_dom"/>
</dbReference>
<feature type="domain" description="WH2" evidence="8">
    <location>
        <begin position="1422"/>
        <end position="1440"/>
    </location>
</feature>
<feature type="compositionally biased region" description="Polar residues" evidence="7">
    <location>
        <begin position="439"/>
        <end position="450"/>
    </location>
</feature>
<keyword evidence="10" id="KW-1185">Reference proteome</keyword>
<dbReference type="GO" id="GO:0003779">
    <property type="term" value="F:actin binding"/>
    <property type="evidence" value="ECO:0007669"/>
    <property type="project" value="UniProtKB-UniRule"/>
</dbReference>
<keyword evidence="6" id="KW-0009">Actin-binding</keyword>
<dbReference type="GO" id="GO:0034237">
    <property type="term" value="F:protein kinase A regulatory subunit binding"/>
    <property type="evidence" value="ECO:0007669"/>
    <property type="project" value="TreeGrafter"/>
</dbReference>
<protein>
    <recommendedName>
        <fullName evidence="6">Protein SCAR</fullName>
    </recommendedName>
    <alternativeName>
        <fullName evidence="6">Protein WAVE</fullName>
    </alternativeName>
</protein>
<gene>
    <name evidence="9" type="ORF">F0562_017781</name>
</gene>
<dbReference type="Gene3D" id="1.20.5.340">
    <property type="match status" value="1"/>
</dbReference>
<evidence type="ECO:0000259" key="8">
    <source>
        <dbReference type="PROSITE" id="PS51082"/>
    </source>
</evidence>
<dbReference type="GO" id="GO:2000601">
    <property type="term" value="P:positive regulation of Arp2/3 complex-mediated actin nucleation"/>
    <property type="evidence" value="ECO:0007669"/>
    <property type="project" value="TreeGrafter"/>
</dbReference>
<comment type="similarity">
    <text evidence="2 6">Belongs to the SCAR/WAVE family.</text>
</comment>
<dbReference type="PANTHER" id="PTHR12902:SF1">
    <property type="entry name" value="WISKOTT-ALDRICH SYNDROME PROTEIN FAMILY MEMBER"/>
    <property type="match status" value="1"/>
</dbReference>
<proteinExistence type="inferred from homology"/>
<organism evidence="9 10">
    <name type="scientific">Nyssa sinensis</name>
    <dbReference type="NCBI Taxonomy" id="561372"/>
    <lineage>
        <taxon>Eukaryota</taxon>
        <taxon>Viridiplantae</taxon>
        <taxon>Streptophyta</taxon>
        <taxon>Embryophyta</taxon>
        <taxon>Tracheophyta</taxon>
        <taxon>Spermatophyta</taxon>
        <taxon>Magnoliopsida</taxon>
        <taxon>eudicotyledons</taxon>
        <taxon>Gunneridae</taxon>
        <taxon>Pentapetalae</taxon>
        <taxon>asterids</taxon>
        <taxon>Cornales</taxon>
        <taxon>Nyssaceae</taxon>
        <taxon>Nyssa</taxon>
    </lineage>
</organism>
<sequence length="1485" mass="163236">MPLTRYKIRNEYSLADPELYRAADKDDPEALLEGVAMAGLVGVLRQLGDLAEFAAEIFHDLHEEVMVTATRGHSLMVRVQQLEAEFPSIEKAFFSQTSHSLFFYNSGVDWHPNLRMDQNLIMQEDLPRFIMDSYEECRGPPRLFLLDKFDVAGTGACLKRYTNPSFFKLEASSSGMKDAEVLREKKIRKTKKKGSRWRNGETPDVLSASHAKLQMLFLEDRIKNGTNDPARLVKLKRRLNGFPLDLRTGKSYMEKFLETPSPEHEVVRDISVISPSLKLPPNSTSESGLEILEIGTVSPDKESLQRKRSPLSSPNIEETVLKPSLDELNEVADEISMVPKVNPNFEADNIVSTVNEVVDEREIVVDGESKIEGRRNGYQSDDIASEIDNYLDARTTMESEMETDTESRAKRDLGFFNIEKQGTDSDANEEQQELHGHFSDSQSLGNSTASDDGHSSSKKEISSFSYSDSLSNLPENETSDGDVSAKVFPSTEICEAEIIDMLSDQHSVKEEIPATQPPGHVVPRGVCIEVAEIPSYISEFGEPSSSSSVTDVAQKLSSLASSREDSLVGLELDEVSSNCNELFSGFISTKEDETNLGDNLLCTSNPSDVLSHTRDNFSPMVSAEDHPVDELDGEDPKVFSDASLHFSNRSRGNSLDHVLQTEYSEDVCTKNLVDGQIDFPHSVILHTGEPSLGSALPELENCDPDIRPDGIVSEVDDANPSTGKVAVKFTPVVDSPQTCNFIEQFSETTDDLPLLELDSEGRHISSSGERNLDGALETGDGEEMGRLTPNIDMVGKDAVPLEFWSDLPNSPDPASDVKDHKHVDGIVTGTAQPADVAVACAAVGTDVDDGDNENDVNTLSTNLKNLQEECLSSLGDSVQNGLENEAGLPEHLKQSGIEKEVDQQAVASPNMDSIQCNTVSSDHSYSELLNDVPYSRMAAEAENSLYLGDAITVSSSSDQSSQDSESKSPQQKQKVELQADQLNVESHYLGQDSESKSPWQSNLIEISEDDVSLPNHCLTVMRIPSEQKVVLQADQLDEESHRAGEVSSGSSLQLEEIQPPNNLDQGRCIDVYSEFRPAHPPSQPSVLAFLPQSGSHKLGISEQVTVPLSLIFPDFGLIPEATQINLEEMPPLPPLPPVQWRMGKTQHGSLASERDLVQRNLGPFPPILPSTADEIAQLFYPVKGEITQLSDPFLQLSAVRDENTQRAYVNLADNMMHSSQFPLQVPTMIDHGKNQDDFLTSSRTQSTNLFLTLPAIYNERPQHDFLALGGGTVQPNMNPSSTVTSENIEGAASTCAPKSFEENMIQPQLAPETSSEDMKLQSSGVNSEVKVVDHPDTPVSPPRMEDEQPQHVFPTSEGETVWSSSTSTLLPAFEDGKQNGNWQLKLPRPRNPLIDAVAAHDKSKMRKVTERVFPQIGQKVDERDSLLEQIRTKSFNLKPALAARPSIQGPKTNLKVAAILEKANSIRQALAGSDEDDDVDSWSDS</sequence>
<evidence type="ECO:0000256" key="2">
    <source>
        <dbReference type="ARBA" id="ARBA00006993"/>
    </source>
</evidence>
<evidence type="ECO:0000256" key="3">
    <source>
        <dbReference type="ARBA" id="ARBA00022490"/>
    </source>
</evidence>
<dbReference type="OrthoDB" id="1929108at2759"/>
<evidence type="ECO:0000256" key="1">
    <source>
        <dbReference type="ARBA" id="ARBA00004245"/>
    </source>
</evidence>
<dbReference type="PANTHER" id="PTHR12902">
    <property type="entry name" value="WASP-1"/>
    <property type="match status" value="1"/>
</dbReference>
<evidence type="ECO:0000256" key="7">
    <source>
        <dbReference type="SAM" id="MobiDB-lite"/>
    </source>
</evidence>
<dbReference type="GO" id="GO:0071933">
    <property type="term" value="F:Arp2/3 complex binding"/>
    <property type="evidence" value="ECO:0007669"/>
    <property type="project" value="TreeGrafter"/>
</dbReference>
<dbReference type="GO" id="GO:0005737">
    <property type="term" value="C:cytoplasm"/>
    <property type="evidence" value="ECO:0007669"/>
    <property type="project" value="UniProtKB-ARBA"/>
</dbReference>
<comment type="function">
    <text evidence="5">Involved in regulation of actin and microtubule organization. Part of a WAVE complex that activates the Arp2/3 complex. Regulates trichome branch positioning and expansion.</text>
</comment>
<feature type="compositionally biased region" description="Low complexity" evidence="7">
    <location>
        <begin position="954"/>
        <end position="972"/>
    </location>
</feature>
<feature type="region of interest" description="Disordered" evidence="7">
    <location>
        <begin position="954"/>
        <end position="975"/>
    </location>
</feature>
<feature type="compositionally biased region" description="Basic and acidic residues" evidence="7">
    <location>
        <begin position="451"/>
        <end position="461"/>
    </location>
</feature>
<evidence type="ECO:0000256" key="4">
    <source>
        <dbReference type="ARBA" id="ARBA00023212"/>
    </source>
</evidence>
<evidence type="ECO:0000256" key="5">
    <source>
        <dbReference type="ARBA" id="ARBA00055640"/>
    </source>
</evidence>
<evidence type="ECO:0000313" key="10">
    <source>
        <dbReference type="Proteomes" id="UP000325577"/>
    </source>
</evidence>
<accession>A0A5J4ZIZ9</accession>
<dbReference type="GO" id="GO:0030036">
    <property type="term" value="P:actin cytoskeleton organization"/>
    <property type="evidence" value="ECO:0007669"/>
    <property type="project" value="UniProtKB-UniRule"/>
</dbReference>
<comment type="subcellular location">
    <subcellularLocation>
        <location evidence="1 6">Cytoplasm</location>
        <location evidence="1 6">Cytoskeleton</location>
    </subcellularLocation>
</comment>
<dbReference type="InterPro" id="IPR028288">
    <property type="entry name" value="SCAR/WAVE_fam"/>
</dbReference>
<dbReference type="Proteomes" id="UP000325577">
    <property type="component" value="Linkage Group LG8"/>
</dbReference>
<reference evidence="9 10" key="1">
    <citation type="submission" date="2019-09" db="EMBL/GenBank/DDBJ databases">
        <title>A chromosome-level genome assembly of the Chinese tupelo Nyssa sinensis.</title>
        <authorList>
            <person name="Yang X."/>
            <person name="Kang M."/>
            <person name="Yang Y."/>
            <person name="Xiong H."/>
            <person name="Wang M."/>
            <person name="Zhang Z."/>
            <person name="Wang Z."/>
            <person name="Wu H."/>
            <person name="Ma T."/>
            <person name="Liu J."/>
            <person name="Xi Z."/>
        </authorList>
    </citation>
    <scope>NUCLEOTIDE SEQUENCE [LARGE SCALE GENOMIC DNA]</scope>
    <source>
        <strain evidence="9">J267</strain>
        <tissue evidence="9">Leaf</tissue>
    </source>
</reference>
<keyword evidence="4 6" id="KW-0206">Cytoskeleton</keyword>
<dbReference type="EMBL" id="CM018051">
    <property type="protein sequence ID" value="KAA8517488.1"/>
    <property type="molecule type" value="Genomic_DNA"/>
</dbReference>
<dbReference type="PROSITE" id="PS51082">
    <property type="entry name" value="WH2"/>
    <property type="match status" value="1"/>
</dbReference>
<feature type="region of interest" description="Disordered" evidence="7">
    <location>
        <begin position="764"/>
        <end position="786"/>
    </location>
</feature>
<evidence type="ECO:0000256" key="6">
    <source>
        <dbReference type="RuleBase" id="RU367034"/>
    </source>
</evidence>